<dbReference type="EC" id="1.1.1.23" evidence="6"/>
<reference evidence="6" key="1">
    <citation type="journal article" date="2014" name="Genome Biol. Evol.">
        <title>Pangenome evidence for extensive interdomain horizontal transfer affecting lineage core and shell genes in uncultured planktonic thaumarchaeota and euryarchaeota.</title>
        <authorList>
            <person name="Deschamps P."/>
            <person name="Zivanovic Y."/>
            <person name="Moreira D."/>
            <person name="Rodriguez-Valera F."/>
            <person name="Lopez-Garcia P."/>
        </authorList>
    </citation>
    <scope>NUCLEOTIDE SEQUENCE</scope>
</reference>
<dbReference type="Gene3D" id="1.20.5.1300">
    <property type="match status" value="1"/>
</dbReference>
<keyword evidence="3" id="KW-0862">Zinc</keyword>
<keyword evidence="4 6" id="KW-0560">Oxidoreductase</keyword>
<dbReference type="AlphaFoldDB" id="A0A075FTZ4"/>
<dbReference type="GO" id="GO:0004399">
    <property type="term" value="F:histidinol dehydrogenase activity"/>
    <property type="evidence" value="ECO:0007669"/>
    <property type="project" value="UniProtKB-EC"/>
</dbReference>
<dbReference type="Pfam" id="PF00815">
    <property type="entry name" value="Histidinol_dh"/>
    <property type="match status" value="1"/>
</dbReference>
<evidence type="ECO:0000256" key="4">
    <source>
        <dbReference type="ARBA" id="ARBA00023002"/>
    </source>
</evidence>
<dbReference type="PANTHER" id="PTHR21256:SF2">
    <property type="entry name" value="HISTIDINE BIOSYNTHESIS TRIFUNCTIONAL PROTEIN"/>
    <property type="match status" value="1"/>
</dbReference>
<dbReference type="GO" id="GO:0005737">
    <property type="term" value="C:cytoplasm"/>
    <property type="evidence" value="ECO:0007669"/>
    <property type="project" value="TreeGrafter"/>
</dbReference>
<dbReference type="EMBL" id="KF900385">
    <property type="protein sequence ID" value="AIE93102.1"/>
    <property type="molecule type" value="Genomic_DNA"/>
</dbReference>
<comment type="cofactor">
    <cofactor evidence="1">
        <name>Zn(2+)</name>
        <dbReference type="ChEBI" id="CHEBI:29105"/>
    </cofactor>
</comment>
<dbReference type="InterPro" id="IPR016161">
    <property type="entry name" value="Ald_DH/histidinol_DH"/>
</dbReference>
<evidence type="ECO:0000256" key="1">
    <source>
        <dbReference type="ARBA" id="ARBA00001947"/>
    </source>
</evidence>
<evidence type="ECO:0000313" key="6">
    <source>
        <dbReference type="EMBL" id="AIE93102.1"/>
    </source>
</evidence>
<dbReference type="NCBIfam" id="TIGR00069">
    <property type="entry name" value="hisD"/>
    <property type="match status" value="1"/>
</dbReference>
<dbReference type="FunFam" id="3.40.50.1980:FF:000001">
    <property type="entry name" value="Histidinol dehydrogenase"/>
    <property type="match status" value="1"/>
</dbReference>
<sequence length="350" mass="38227">MIKILQVRNIDSFVESRRQKTSEKDRKTVQSILNDVRKNGDSAVKKYEQKFNGRKTSQLRVSAKEIKEAQSKISWQDDEAIEGAEYPLATAEDEISGFLNWLPDFMGKERGWSEVQTYSFVPIPSVGCYIPGGQARYPSSAIMSVVPARIAGVKRIVVVSPPGRDGKIDPLTIAAAKKFGATEIYKVGGAQAIGALAYGTKSIPKVDKIVGPGGKFVSIAKSLVSDQTAIDMVAGPTELGIMVDASSDPELVALDLISQAEHSKDTMCFVITQSKTIAKQIQKSIEKLIPGVERSSIIKESISKNGFIAVCKNEKEMVELANKIAPEHLELMVKNAKSLSKRLSELVYYS</sequence>
<dbReference type="PANTHER" id="PTHR21256">
    <property type="entry name" value="HISTIDINOL DEHYDROGENASE HDH"/>
    <property type="match status" value="1"/>
</dbReference>
<dbReference type="InterPro" id="IPR012131">
    <property type="entry name" value="Hstdl_DH"/>
</dbReference>
<dbReference type="GO" id="GO:0046872">
    <property type="term" value="F:metal ion binding"/>
    <property type="evidence" value="ECO:0007669"/>
    <property type="project" value="UniProtKB-KW"/>
</dbReference>
<dbReference type="CDD" id="cd06572">
    <property type="entry name" value="Histidinol_dh"/>
    <property type="match status" value="1"/>
</dbReference>
<dbReference type="Gene3D" id="3.40.50.1980">
    <property type="entry name" value="Nitrogenase molybdenum iron protein domain"/>
    <property type="match status" value="2"/>
</dbReference>
<dbReference type="GO" id="GO:0051287">
    <property type="term" value="F:NAD binding"/>
    <property type="evidence" value="ECO:0007669"/>
    <property type="project" value="InterPro"/>
</dbReference>
<dbReference type="SUPFAM" id="SSF53720">
    <property type="entry name" value="ALDH-like"/>
    <property type="match status" value="1"/>
</dbReference>
<dbReference type="GO" id="GO:0000105">
    <property type="term" value="P:L-histidine biosynthetic process"/>
    <property type="evidence" value="ECO:0007669"/>
    <property type="project" value="UniProtKB-ARBA"/>
</dbReference>
<name>A0A075FTZ4_9ARCH</name>
<proteinExistence type="inferred from homology"/>
<comment type="similarity">
    <text evidence="5">Belongs to the histidinol dehydrogenase family.</text>
</comment>
<dbReference type="PRINTS" id="PR00083">
    <property type="entry name" value="HOLDHDRGNASE"/>
</dbReference>
<protein>
    <submittedName>
        <fullName evidence="6">Histidinol dehydrogenase (HisD)</fullName>
        <ecNumber evidence="6">1.1.1.23</ecNumber>
    </submittedName>
</protein>
<evidence type="ECO:0000256" key="5">
    <source>
        <dbReference type="RuleBase" id="RU004175"/>
    </source>
</evidence>
<organism evidence="6">
    <name type="scientific">uncultured marine thaumarchaeote AD1000_31_F12</name>
    <dbReference type="NCBI Taxonomy" id="1455906"/>
    <lineage>
        <taxon>Archaea</taxon>
        <taxon>Nitrososphaerota</taxon>
        <taxon>environmental samples</taxon>
    </lineage>
</organism>
<gene>
    <name evidence="6" type="primary">hisD</name>
</gene>
<evidence type="ECO:0000256" key="2">
    <source>
        <dbReference type="ARBA" id="ARBA00022723"/>
    </source>
</evidence>
<keyword evidence="2" id="KW-0479">Metal-binding</keyword>
<evidence type="ECO:0000256" key="3">
    <source>
        <dbReference type="ARBA" id="ARBA00022833"/>
    </source>
</evidence>
<accession>A0A075FTZ4</accession>